<reference evidence="9 10" key="1">
    <citation type="submission" date="2019-06" db="EMBL/GenBank/DDBJ databases">
        <title>Description of Kitasatospora acidophila sp. nov. isolated from pine grove soil, and reclassification of Streptomyces novaecaesareae to Kitasatospora novaeceasareae comb. nov.</title>
        <authorList>
            <person name="Kim M.J."/>
        </authorList>
    </citation>
    <scope>NUCLEOTIDE SEQUENCE [LARGE SCALE GENOMIC DNA]</scope>
    <source>
        <strain evidence="9 10">MMS16-CNU292</strain>
    </source>
</reference>
<evidence type="ECO:0000313" key="10">
    <source>
        <dbReference type="Proteomes" id="UP000319103"/>
    </source>
</evidence>
<keyword evidence="5 7" id="KW-0408">Iron</keyword>
<dbReference type="Pfam" id="PF05995">
    <property type="entry name" value="CDO_I"/>
    <property type="match status" value="1"/>
</dbReference>
<keyword evidence="6" id="KW-0883">Thioether bond</keyword>
<dbReference type="InterPro" id="IPR014710">
    <property type="entry name" value="RmlC-like_jellyroll"/>
</dbReference>
<evidence type="ECO:0000256" key="8">
    <source>
        <dbReference type="SAM" id="MobiDB-lite"/>
    </source>
</evidence>
<feature type="binding site" evidence="7">
    <location>
        <position position="106"/>
    </location>
    <ligand>
        <name>Fe cation</name>
        <dbReference type="ChEBI" id="CHEBI:24875"/>
        <note>catalytic</note>
    </ligand>
</feature>
<feature type="region of interest" description="Disordered" evidence="8">
    <location>
        <begin position="1"/>
        <end position="20"/>
    </location>
</feature>
<evidence type="ECO:0000256" key="7">
    <source>
        <dbReference type="PIRSR" id="PIRSR610300-51"/>
    </source>
</evidence>
<dbReference type="InterPro" id="IPR010300">
    <property type="entry name" value="CDO_1"/>
</dbReference>
<keyword evidence="2 7" id="KW-0479">Metal-binding</keyword>
<organism evidence="9 10">
    <name type="scientific">Kitasatospora acidiphila</name>
    <dbReference type="NCBI Taxonomy" id="2567942"/>
    <lineage>
        <taxon>Bacteria</taxon>
        <taxon>Bacillati</taxon>
        <taxon>Actinomycetota</taxon>
        <taxon>Actinomycetes</taxon>
        <taxon>Kitasatosporales</taxon>
        <taxon>Streptomycetaceae</taxon>
        <taxon>Kitasatospora</taxon>
    </lineage>
</organism>
<dbReference type="AlphaFoldDB" id="A0A540VYR1"/>
<evidence type="ECO:0000313" key="9">
    <source>
        <dbReference type="EMBL" id="TQF01254.1"/>
    </source>
</evidence>
<accession>A0A540VYR1</accession>
<name>A0A540VYR1_9ACTN</name>
<comment type="caution">
    <text evidence="9">The sequence shown here is derived from an EMBL/GenBank/DDBJ whole genome shotgun (WGS) entry which is preliminary data.</text>
</comment>
<evidence type="ECO:0000256" key="3">
    <source>
        <dbReference type="ARBA" id="ARBA00022964"/>
    </source>
</evidence>
<dbReference type="Gene3D" id="2.60.120.10">
    <property type="entry name" value="Jelly Rolls"/>
    <property type="match status" value="1"/>
</dbReference>
<keyword evidence="4" id="KW-0560">Oxidoreductase</keyword>
<feature type="cross-link" description="3'-(S-cysteinyl)-tyrosine (Cys-Tyr)" evidence="6">
    <location>
        <begin position="110"/>
        <end position="174"/>
    </location>
</feature>
<dbReference type="GO" id="GO:0016702">
    <property type="term" value="F:oxidoreductase activity, acting on single donors with incorporation of molecular oxygen, incorporation of two atoms of oxygen"/>
    <property type="evidence" value="ECO:0007669"/>
    <property type="project" value="InterPro"/>
</dbReference>
<dbReference type="EMBL" id="VIGB01000003">
    <property type="protein sequence ID" value="TQF01254.1"/>
    <property type="molecule type" value="Genomic_DNA"/>
</dbReference>
<dbReference type="PANTHER" id="PTHR12918:SF1">
    <property type="entry name" value="CYSTEINE DIOXYGENASE TYPE 1"/>
    <property type="match status" value="1"/>
</dbReference>
<evidence type="ECO:0000256" key="1">
    <source>
        <dbReference type="ARBA" id="ARBA00006622"/>
    </source>
</evidence>
<sequence>MKTATALTARTAHAASTGTPRLTELTAAIRTELRPTRTEASDGPVAARVAAVLASFLHHPDLLTPAQLEPDPHAYRQHLLHVEPDGSFSMVALVWLPGQATRIHDHTAWCVVGTYLGAEEETAFRLAEQDGRTVLEPVATTVFPTGAVAHLTPPGDIHLVRNATSGKAVSLHVYGADVSVRGSSIRRVYDLPIHPGAGEEGRA</sequence>
<dbReference type="PANTHER" id="PTHR12918">
    <property type="entry name" value="CYSTEINE DIOXYGENASE"/>
    <property type="match status" value="1"/>
</dbReference>
<keyword evidence="3 9" id="KW-0223">Dioxygenase</keyword>
<evidence type="ECO:0000256" key="4">
    <source>
        <dbReference type="ARBA" id="ARBA00023002"/>
    </source>
</evidence>
<dbReference type="RefSeq" id="WP_141631988.1">
    <property type="nucleotide sequence ID" value="NZ_VIGB01000003.1"/>
</dbReference>
<evidence type="ECO:0000256" key="6">
    <source>
        <dbReference type="PIRSR" id="PIRSR610300-50"/>
    </source>
</evidence>
<evidence type="ECO:0000256" key="5">
    <source>
        <dbReference type="ARBA" id="ARBA00023004"/>
    </source>
</evidence>
<dbReference type="Proteomes" id="UP000319103">
    <property type="component" value="Unassembled WGS sequence"/>
</dbReference>
<feature type="binding site" evidence="7">
    <location>
        <position position="104"/>
    </location>
    <ligand>
        <name>Fe cation</name>
        <dbReference type="ChEBI" id="CHEBI:24875"/>
        <note>catalytic</note>
    </ligand>
</feature>
<dbReference type="InterPro" id="IPR011051">
    <property type="entry name" value="RmlC_Cupin_sf"/>
</dbReference>
<gene>
    <name evidence="9" type="ORF">E6W39_02145</name>
</gene>
<feature type="binding site" evidence="7">
    <location>
        <position position="158"/>
    </location>
    <ligand>
        <name>Fe cation</name>
        <dbReference type="ChEBI" id="CHEBI:24875"/>
        <note>catalytic</note>
    </ligand>
</feature>
<dbReference type="SUPFAM" id="SSF51182">
    <property type="entry name" value="RmlC-like cupins"/>
    <property type="match status" value="1"/>
</dbReference>
<protein>
    <submittedName>
        <fullName evidence="9">Cysteine dioxygenase</fullName>
    </submittedName>
</protein>
<dbReference type="OrthoDB" id="7059163at2"/>
<dbReference type="CDD" id="cd10548">
    <property type="entry name" value="cupin_CDO"/>
    <property type="match status" value="1"/>
</dbReference>
<feature type="compositionally biased region" description="Low complexity" evidence="8">
    <location>
        <begin position="1"/>
        <end position="17"/>
    </location>
</feature>
<keyword evidence="10" id="KW-1185">Reference proteome</keyword>
<comment type="similarity">
    <text evidence="1">Belongs to the cysteine dioxygenase family.</text>
</comment>
<proteinExistence type="inferred from homology"/>
<dbReference type="GO" id="GO:0008198">
    <property type="term" value="F:ferrous iron binding"/>
    <property type="evidence" value="ECO:0007669"/>
    <property type="project" value="TreeGrafter"/>
</dbReference>
<evidence type="ECO:0000256" key="2">
    <source>
        <dbReference type="ARBA" id="ARBA00022723"/>
    </source>
</evidence>